<dbReference type="Proteomes" id="UP000591803">
    <property type="component" value="Unassembled WGS sequence"/>
</dbReference>
<evidence type="ECO:0000313" key="1">
    <source>
        <dbReference type="EMBL" id="MBA8064331.1"/>
    </source>
</evidence>
<reference evidence="1 2" key="1">
    <citation type="submission" date="2020-06" db="EMBL/GenBank/DDBJ databases">
        <title>REHAB project genomes.</title>
        <authorList>
            <person name="Shaw L.P."/>
        </authorList>
    </citation>
    <scope>NUCLEOTIDE SEQUENCE [LARGE SCALE GENOMIC DNA]</scope>
    <source>
        <strain evidence="1 2">RHBSTW-00116</strain>
    </source>
</reference>
<organism evidence="1 2">
    <name type="scientific">Citrobacter freundii</name>
    <dbReference type="NCBI Taxonomy" id="546"/>
    <lineage>
        <taxon>Bacteria</taxon>
        <taxon>Pseudomonadati</taxon>
        <taxon>Pseudomonadota</taxon>
        <taxon>Gammaproteobacteria</taxon>
        <taxon>Enterobacterales</taxon>
        <taxon>Enterobacteriaceae</taxon>
        <taxon>Citrobacter</taxon>
        <taxon>Citrobacter freundii complex</taxon>
    </lineage>
</organism>
<accession>A0A7W3D7E6</accession>
<sequence>MLLNKLTVEKFHSIMESILERLEKDDYLSWDFINRLSKNGWVPPLAFDCYDYFQCPSSELSDKEIELGFMNFFELNFESVFLKIINLEEEQNPFIHKMLLEVIQAYRQGFYQICIPSLFAILERYLADLSNDGDLSNVKYGMGLARKVWIEKDKNGQFIETDGEIPYQFVQSCYLIKQFLDKYFTKIDFESFDSLNRHAFAHGRQQYYATRVDAVKLIFIITNIISMYYQIEFITPEEE</sequence>
<gene>
    <name evidence="1" type="ORF">HV077_18470</name>
</gene>
<evidence type="ECO:0000313" key="2">
    <source>
        <dbReference type="Proteomes" id="UP000591803"/>
    </source>
</evidence>
<dbReference type="AlphaFoldDB" id="A0A7W3D7E6"/>
<name>A0A7W3D7E6_CITFR</name>
<proteinExistence type="predicted"/>
<dbReference type="EMBL" id="JABXRI010000001">
    <property type="protein sequence ID" value="MBA8064331.1"/>
    <property type="molecule type" value="Genomic_DNA"/>
</dbReference>
<protein>
    <submittedName>
        <fullName evidence="1">Uncharacterized protein</fullName>
    </submittedName>
</protein>
<comment type="caution">
    <text evidence="1">The sequence shown here is derived from an EMBL/GenBank/DDBJ whole genome shotgun (WGS) entry which is preliminary data.</text>
</comment>